<dbReference type="InterPro" id="IPR001766">
    <property type="entry name" value="Fork_head_dom"/>
</dbReference>
<feature type="domain" description="Fork-head" evidence="12">
    <location>
        <begin position="459"/>
        <end position="532"/>
    </location>
</feature>
<evidence type="ECO:0000313" key="16">
    <source>
        <dbReference type="RefSeq" id="XP_034270460.1"/>
    </source>
</evidence>
<dbReference type="GeneID" id="117663943"/>
<evidence type="ECO:0000256" key="8">
    <source>
        <dbReference type="ARBA" id="ARBA00023163"/>
    </source>
</evidence>
<dbReference type="RefSeq" id="XP_034270459.1">
    <property type="nucleotide sequence ID" value="XM_034414568.1"/>
</dbReference>
<dbReference type="Pfam" id="PF16159">
    <property type="entry name" value="FOXP-CC"/>
    <property type="match status" value="1"/>
</dbReference>
<dbReference type="PANTHER" id="PTHR45796:SF7">
    <property type="entry name" value="FORKHEAD BOX PROTEIN P4"/>
    <property type="match status" value="1"/>
</dbReference>
<protein>
    <submittedName>
        <fullName evidence="14 15">Forkhead box protein P4 isoform X1</fullName>
    </submittedName>
</protein>
<keyword evidence="3" id="KW-0479">Metal-binding</keyword>
<dbReference type="RefSeq" id="XP_034270462.1">
    <property type="nucleotide sequence ID" value="XM_034414571.1"/>
</dbReference>
<dbReference type="Gene3D" id="1.10.10.10">
    <property type="entry name" value="Winged helix-like DNA-binding domain superfamily/Winged helix DNA-binding domain"/>
    <property type="match status" value="1"/>
</dbReference>
<keyword evidence="4" id="KW-0863">Zinc-finger</keyword>
<evidence type="ECO:0000313" key="18">
    <source>
        <dbReference type="RefSeq" id="XP_034270462.1"/>
    </source>
</evidence>
<dbReference type="KEGG" id="pgut:117663943"/>
<evidence type="ECO:0000313" key="17">
    <source>
        <dbReference type="RefSeq" id="XP_034270461.1"/>
    </source>
</evidence>
<evidence type="ECO:0000256" key="9">
    <source>
        <dbReference type="ARBA" id="ARBA00023242"/>
    </source>
</evidence>
<dbReference type="Pfam" id="PF00250">
    <property type="entry name" value="Forkhead"/>
    <property type="match status" value="1"/>
</dbReference>
<evidence type="ECO:0000256" key="5">
    <source>
        <dbReference type="ARBA" id="ARBA00022833"/>
    </source>
</evidence>
<evidence type="ECO:0000259" key="12">
    <source>
        <dbReference type="PROSITE" id="PS50039"/>
    </source>
</evidence>
<evidence type="ECO:0000313" key="15">
    <source>
        <dbReference type="RefSeq" id="XP_034270459.1"/>
    </source>
</evidence>
<dbReference type="GO" id="GO:0005634">
    <property type="term" value="C:nucleus"/>
    <property type="evidence" value="ECO:0007669"/>
    <property type="project" value="UniProtKB-SubCell"/>
</dbReference>
<gene>
    <name evidence="14 15 16 17 18 19" type="primary">FOXP4</name>
</gene>
<dbReference type="FunFam" id="1.20.5.340:FF:000005">
    <property type="entry name" value="Forkhead box P1, isoform CRA_f"/>
    <property type="match status" value="1"/>
</dbReference>
<dbReference type="PROSITE" id="PS50039">
    <property type="entry name" value="FORK_HEAD_3"/>
    <property type="match status" value="1"/>
</dbReference>
<dbReference type="OrthoDB" id="5830876at2759"/>
<dbReference type="SMART" id="SM00339">
    <property type="entry name" value="FH"/>
    <property type="match status" value="1"/>
</dbReference>
<sequence>MMVESASETIRSTPSGQNGVSSLNNQTDGGGGGGGGGGGCGREGGASGETNGEMSPVELLHFQQQQALQVARQFLLQQATGLTSPTSNENKQPAVQVPVSVAMMSPQMITPQQMQQILSPPQLQALLQQQQAIMLQQLQEYYKKQQEQLHLQLLTQQQAGKQQAKEQPLGNKQLAFQQQLLQMQQLQQQHLLNLQRQGLVSLQPGQGTVPLQTLPQAVCPSDLQQLWKEVTATQPVEESIKQEGLDLSTNTSNSTSFSAAKVSPPISHHPLPNGQNAMLAQRRDSSSHEETPGSHPLYGHGECKWPGCETLCEDLGQFIKHLNTEHALDDRSTAQCRVQMQVVQQLEIQLAKESERLQAMMAHLHMRPSEPKPFSQPLNLVSSATMSKSTSDTFPDGLPHPPTSATAPITPLRQGPSVISSSTLHNVGPIRRRNSEKFCTPISSELAQNHEFYKNADVRPPFTYASLIRQAILETPDRQLTLNEIYNWFTRMFAYFRRNTATWKNAVRHNLSLHKCFVRVENVKGAVWTVDEHEYQKRRPPKMTGSPTLVKNMISGLSYGALNASYQAALAESNFPLLNSPTMINTSSTSGMLHIGHDDVSSTVEQVNSNGSNSPRLSPQQYNHQVHVKEEPAETEDDSRPVSLMATTNQNVTIPDDRDLEEELPVEDLS</sequence>
<keyword evidence="7 10" id="KW-0238">DNA-binding</keyword>
<dbReference type="RefSeq" id="XP_060545808.1">
    <property type="nucleotide sequence ID" value="XM_060689825.1"/>
</dbReference>
<feature type="DNA-binding region" description="Fork-head" evidence="10">
    <location>
        <begin position="459"/>
        <end position="532"/>
    </location>
</feature>
<dbReference type="InterPro" id="IPR050998">
    <property type="entry name" value="FOXP"/>
</dbReference>
<dbReference type="GO" id="GO:0000978">
    <property type="term" value="F:RNA polymerase II cis-regulatory region sequence-specific DNA binding"/>
    <property type="evidence" value="ECO:0007669"/>
    <property type="project" value="TreeGrafter"/>
</dbReference>
<dbReference type="AlphaFoldDB" id="A0A6P9BRY1"/>
<keyword evidence="9 10" id="KW-0539">Nucleus</keyword>
<proteinExistence type="predicted"/>
<feature type="compositionally biased region" description="Gly residues" evidence="11">
    <location>
        <begin position="28"/>
        <end position="47"/>
    </location>
</feature>
<feature type="compositionally biased region" description="Polar residues" evidence="11">
    <location>
        <begin position="603"/>
        <end position="624"/>
    </location>
</feature>
<evidence type="ECO:0000256" key="2">
    <source>
        <dbReference type="ARBA" id="ARBA00022491"/>
    </source>
</evidence>
<dbReference type="CDD" id="cd20067">
    <property type="entry name" value="FH_FOXP4"/>
    <property type="match status" value="1"/>
</dbReference>
<dbReference type="RefSeq" id="XP_034270458.1">
    <property type="nucleotide sequence ID" value="XM_034414567.1"/>
</dbReference>
<evidence type="ECO:0000256" key="10">
    <source>
        <dbReference type="PROSITE-ProRule" id="PRU00089"/>
    </source>
</evidence>
<feature type="region of interest" description="Disordered" evidence="11">
    <location>
        <begin position="239"/>
        <end position="299"/>
    </location>
</feature>
<name>A0A6P9BRY1_PANGU</name>
<dbReference type="Proteomes" id="UP001652622">
    <property type="component" value="Unplaced"/>
</dbReference>
<dbReference type="PROSITE" id="PS00658">
    <property type="entry name" value="FORK_HEAD_2"/>
    <property type="match status" value="1"/>
</dbReference>
<dbReference type="FunFam" id="1.10.10.10:FF:000010">
    <property type="entry name" value="Forkhead box P2 isoform B"/>
    <property type="match status" value="1"/>
</dbReference>
<evidence type="ECO:0000313" key="19">
    <source>
        <dbReference type="RefSeq" id="XP_060545808.1"/>
    </source>
</evidence>
<dbReference type="InterPro" id="IPR032354">
    <property type="entry name" value="FOXP-CC"/>
</dbReference>
<evidence type="ECO:0000256" key="11">
    <source>
        <dbReference type="SAM" id="MobiDB-lite"/>
    </source>
</evidence>
<organism evidence="13 16">
    <name type="scientific">Pantherophis guttatus</name>
    <name type="common">Corn snake</name>
    <name type="synonym">Elaphe guttata</name>
    <dbReference type="NCBI Taxonomy" id="94885"/>
    <lineage>
        <taxon>Eukaryota</taxon>
        <taxon>Metazoa</taxon>
        <taxon>Chordata</taxon>
        <taxon>Craniata</taxon>
        <taxon>Vertebrata</taxon>
        <taxon>Euteleostomi</taxon>
        <taxon>Lepidosauria</taxon>
        <taxon>Squamata</taxon>
        <taxon>Bifurcata</taxon>
        <taxon>Unidentata</taxon>
        <taxon>Episquamata</taxon>
        <taxon>Toxicofera</taxon>
        <taxon>Serpentes</taxon>
        <taxon>Colubroidea</taxon>
        <taxon>Colubridae</taxon>
        <taxon>Colubrinae</taxon>
        <taxon>Pantherophis</taxon>
    </lineage>
</organism>
<evidence type="ECO:0000313" key="13">
    <source>
        <dbReference type="Proteomes" id="UP001652622"/>
    </source>
</evidence>
<dbReference type="InterPro" id="IPR036390">
    <property type="entry name" value="WH_DNA-bd_sf"/>
</dbReference>
<keyword evidence="6" id="KW-0805">Transcription regulation</keyword>
<dbReference type="GO" id="GO:0001227">
    <property type="term" value="F:DNA-binding transcription repressor activity, RNA polymerase II-specific"/>
    <property type="evidence" value="ECO:0007669"/>
    <property type="project" value="TreeGrafter"/>
</dbReference>
<evidence type="ECO:0000313" key="14">
    <source>
        <dbReference type="RefSeq" id="XP_034270458.1"/>
    </source>
</evidence>
<dbReference type="PRINTS" id="PR00053">
    <property type="entry name" value="FORKHEAD"/>
</dbReference>
<dbReference type="OMA" id="KQQPKEX"/>
<evidence type="ECO:0000256" key="3">
    <source>
        <dbReference type="ARBA" id="ARBA00022723"/>
    </source>
</evidence>
<accession>A0A6P9BRY1</accession>
<evidence type="ECO:0000256" key="4">
    <source>
        <dbReference type="ARBA" id="ARBA00022771"/>
    </source>
</evidence>
<keyword evidence="8" id="KW-0804">Transcription</keyword>
<dbReference type="GO" id="GO:0008270">
    <property type="term" value="F:zinc ion binding"/>
    <property type="evidence" value="ECO:0007669"/>
    <property type="project" value="UniProtKB-KW"/>
</dbReference>
<dbReference type="InterPro" id="IPR030456">
    <property type="entry name" value="TF_fork_head_CS_2"/>
</dbReference>
<dbReference type="InterPro" id="IPR047414">
    <property type="entry name" value="FH_FOXP4"/>
</dbReference>
<dbReference type="CTD" id="116113"/>
<keyword evidence="13" id="KW-1185">Reference proteome</keyword>
<dbReference type="SUPFAM" id="SSF46785">
    <property type="entry name" value="Winged helix' DNA-binding domain"/>
    <property type="match status" value="1"/>
</dbReference>
<feature type="compositionally biased region" description="Basic and acidic residues" evidence="11">
    <location>
        <begin position="281"/>
        <end position="292"/>
    </location>
</feature>
<evidence type="ECO:0000256" key="1">
    <source>
        <dbReference type="ARBA" id="ARBA00004123"/>
    </source>
</evidence>
<dbReference type="Gene3D" id="1.20.5.340">
    <property type="match status" value="1"/>
</dbReference>
<feature type="region of interest" description="Disordered" evidence="11">
    <location>
        <begin position="1"/>
        <end position="53"/>
    </location>
</feature>
<feature type="compositionally biased region" description="Polar residues" evidence="11">
    <location>
        <begin position="1"/>
        <end position="27"/>
    </location>
</feature>
<evidence type="ECO:0000256" key="7">
    <source>
        <dbReference type="ARBA" id="ARBA00023125"/>
    </source>
</evidence>
<evidence type="ECO:0000256" key="6">
    <source>
        <dbReference type="ARBA" id="ARBA00023015"/>
    </source>
</evidence>
<dbReference type="PANTHER" id="PTHR45796">
    <property type="entry name" value="FORKHEAD BOX P, ISOFORM C"/>
    <property type="match status" value="1"/>
</dbReference>
<feature type="compositionally biased region" description="Low complexity" evidence="11">
    <location>
        <begin position="248"/>
        <end position="258"/>
    </location>
</feature>
<feature type="compositionally biased region" description="Acidic residues" evidence="11">
    <location>
        <begin position="658"/>
        <end position="670"/>
    </location>
</feature>
<reference evidence="14 15" key="1">
    <citation type="submission" date="2025-04" db="UniProtKB">
        <authorList>
            <consortium name="RefSeq"/>
        </authorList>
    </citation>
    <scope>IDENTIFICATION</scope>
    <source>
        <tissue evidence="14 15">Blood</tissue>
    </source>
</reference>
<dbReference type="RefSeq" id="XP_034270461.1">
    <property type="nucleotide sequence ID" value="XM_034414570.1"/>
</dbReference>
<dbReference type="InterPro" id="IPR036388">
    <property type="entry name" value="WH-like_DNA-bd_sf"/>
</dbReference>
<feature type="region of interest" description="Disordered" evidence="11">
    <location>
        <begin position="603"/>
        <end position="670"/>
    </location>
</feature>
<dbReference type="RefSeq" id="XP_034270460.1">
    <property type="nucleotide sequence ID" value="XM_034414569.1"/>
</dbReference>
<keyword evidence="2" id="KW-0678">Repressor</keyword>
<comment type="subcellular location">
    <subcellularLocation>
        <location evidence="1 10">Nucleus</location>
    </subcellularLocation>
</comment>
<keyword evidence="5" id="KW-0862">Zinc</keyword>